<dbReference type="GO" id="GO:0004190">
    <property type="term" value="F:aspartic-type endopeptidase activity"/>
    <property type="evidence" value="ECO:0007669"/>
    <property type="project" value="UniProtKB-UniRule"/>
</dbReference>
<feature type="transmembrane region" description="Helical" evidence="9">
    <location>
        <begin position="48"/>
        <end position="73"/>
    </location>
</feature>
<comment type="pathway">
    <text evidence="9">Protein modification; lipoprotein biosynthesis (signal peptide cleavage).</text>
</comment>
<keyword evidence="7 9" id="KW-1133">Transmembrane helix</keyword>
<gene>
    <name evidence="9" type="primary">lspA</name>
    <name evidence="12" type="ordered locus">Mesil_3017</name>
</gene>
<name>D7BDN5_ALLS1</name>
<keyword evidence="4 9" id="KW-0812">Transmembrane</keyword>
<dbReference type="HOGENOM" id="CLU_083252_3_2_0"/>
<evidence type="ECO:0000256" key="1">
    <source>
        <dbReference type="ARBA" id="ARBA00006139"/>
    </source>
</evidence>
<evidence type="ECO:0000256" key="4">
    <source>
        <dbReference type="ARBA" id="ARBA00022692"/>
    </source>
</evidence>
<dbReference type="GO" id="GO:0005886">
    <property type="term" value="C:plasma membrane"/>
    <property type="evidence" value="ECO:0007669"/>
    <property type="project" value="UniProtKB-SubCell"/>
</dbReference>
<comment type="catalytic activity">
    <reaction evidence="9 10">
        <text>Release of signal peptides from bacterial membrane prolipoproteins. Hydrolyzes -Xaa-Yaa-Zaa-|-(S,diacylglyceryl)Cys-, in which Xaa is hydrophobic (preferably Leu), and Yaa (Ala or Ser) and Zaa (Gly or Ala) have small, neutral side chains.</text>
        <dbReference type="EC" id="3.4.23.36"/>
    </reaction>
</comment>
<evidence type="ECO:0000313" key="12">
    <source>
        <dbReference type="EMBL" id="ADH64855.1"/>
    </source>
</evidence>
<keyword evidence="12" id="KW-0449">Lipoprotein</keyword>
<dbReference type="RefSeq" id="WP_013159387.1">
    <property type="nucleotide sequence ID" value="NC_014212.1"/>
</dbReference>
<evidence type="ECO:0000256" key="6">
    <source>
        <dbReference type="ARBA" id="ARBA00022801"/>
    </source>
</evidence>
<dbReference type="Pfam" id="PF01252">
    <property type="entry name" value="Peptidase_A8"/>
    <property type="match status" value="1"/>
</dbReference>
<keyword evidence="3 9" id="KW-0645">Protease</keyword>
<evidence type="ECO:0000256" key="9">
    <source>
        <dbReference type="HAMAP-Rule" id="MF_00161"/>
    </source>
</evidence>
<dbReference type="NCBIfam" id="TIGR00077">
    <property type="entry name" value="lspA"/>
    <property type="match status" value="1"/>
</dbReference>
<reference evidence="12 13" key="1">
    <citation type="journal article" date="2010" name="Stand. Genomic Sci.">
        <title>Complete genome sequence of Meiothermus silvanus type strain (VI-R2).</title>
        <authorList>
            <person name="Sikorski J."/>
            <person name="Tindall B.J."/>
            <person name="Lowry S."/>
            <person name="Lucas S."/>
            <person name="Nolan M."/>
            <person name="Copeland A."/>
            <person name="Glavina Del Rio T."/>
            <person name="Tice H."/>
            <person name="Cheng J.F."/>
            <person name="Han C."/>
            <person name="Pitluck S."/>
            <person name="Liolios K."/>
            <person name="Ivanova N."/>
            <person name="Mavromatis K."/>
            <person name="Mikhailova N."/>
            <person name="Pati A."/>
            <person name="Goodwin L."/>
            <person name="Chen A."/>
            <person name="Palaniappan K."/>
            <person name="Land M."/>
            <person name="Hauser L."/>
            <person name="Chang Y.J."/>
            <person name="Jeffries C.D."/>
            <person name="Rohde M."/>
            <person name="Goker M."/>
            <person name="Woyke T."/>
            <person name="Bristow J."/>
            <person name="Eisen J.A."/>
            <person name="Markowitz V."/>
            <person name="Hugenholtz P."/>
            <person name="Kyrpides N.C."/>
            <person name="Klenk H.P."/>
            <person name="Lapidus A."/>
        </authorList>
    </citation>
    <scope>NUCLEOTIDE SEQUENCE [LARGE SCALE GENOMIC DNA]</scope>
    <source>
        <strain evidence="13">ATCC 700542 / DSM 9946 / VI-R2</strain>
    </source>
</reference>
<evidence type="ECO:0000256" key="2">
    <source>
        <dbReference type="ARBA" id="ARBA00022475"/>
    </source>
</evidence>
<feature type="transmembrane region" description="Helical" evidence="9">
    <location>
        <begin position="125"/>
        <end position="144"/>
    </location>
</feature>
<dbReference type="EC" id="3.4.23.36" evidence="9"/>
<feature type="active site" evidence="9">
    <location>
        <position position="108"/>
    </location>
</feature>
<evidence type="ECO:0000313" key="13">
    <source>
        <dbReference type="Proteomes" id="UP000001916"/>
    </source>
</evidence>
<dbReference type="PANTHER" id="PTHR33695:SF1">
    <property type="entry name" value="LIPOPROTEIN SIGNAL PEPTIDASE"/>
    <property type="match status" value="1"/>
</dbReference>
<dbReference type="UniPathway" id="UPA00665"/>
<keyword evidence="8 9" id="KW-0472">Membrane</keyword>
<keyword evidence="9" id="KW-0997">Cell inner membrane</keyword>
<evidence type="ECO:0000256" key="7">
    <source>
        <dbReference type="ARBA" id="ARBA00022989"/>
    </source>
</evidence>
<protein>
    <recommendedName>
        <fullName evidence="9">Lipoprotein signal peptidase</fullName>
        <ecNumber evidence="9">3.4.23.36</ecNumber>
    </recommendedName>
    <alternativeName>
        <fullName evidence="9">Prolipoprotein signal peptidase</fullName>
    </alternativeName>
    <alternativeName>
        <fullName evidence="9">Signal peptidase II</fullName>
        <shortName evidence="9">SPase II</shortName>
    </alternativeName>
</protein>
<accession>D7BDN5</accession>
<dbReference type="PANTHER" id="PTHR33695">
    <property type="entry name" value="LIPOPROTEIN SIGNAL PEPTIDASE"/>
    <property type="match status" value="1"/>
</dbReference>
<dbReference type="STRING" id="526227.Mesil_3017"/>
<sequence length="149" mass="16065">MPLILVPLLLCLDQAVKIWAVAHLAPGVPHPFIPLLNLTLIYNTGAAFGLFPGGARILVVVSVVVGFGILYYLSRHRLPLLQQVAFSLIAAGALGNAIDRIGRGSVVDYLDTTGTGWGPFDNFPIFNLADACVVVGVILLLLPIRRRKW</sequence>
<organism evidence="12 13">
    <name type="scientific">Allomeiothermus silvanus (strain ATCC 700542 / DSM 9946 / NBRC 106475 / NCIMB 13440 / VI-R2)</name>
    <name type="common">Thermus silvanus</name>
    <dbReference type="NCBI Taxonomy" id="526227"/>
    <lineage>
        <taxon>Bacteria</taxon>
        <taxon>Thermotogati</taxon>
        <taxon>Deinococcota</taxon>
        <taxon>Deinococci</taxon>
        <taxon>Thermales</taxon>
        <taxon>Thermaceae</taxon>
        <taxon>Allomeiothermus</taxon>
    </lineage>
</organism>
<dbReference type="HAMAP" id="MF_00161">
    <property type="entry name" value="LspA"/>
    <property type="match status" value="1"/>
</dbReference>
<comment type="function">
    <text evidence="9 10">This protein specifically catalyzes the removal of signal peptides from prolipoproteins.</text>
</comment>
<dbReference type="InterPro" id="IPR001872">
    <property type="entry name" value="Peptidase_A8"/>
</dbReference>
<dbReference type="Proteomes" id="UP000001916">
    <property type="component" value="Chromosome"/>
</dbReference>
<dbReference type="GO" id="GO:0006508">
    <property type="term" value="P:proteolysis"/>
    <property type="evidence" value="ECO:0007669"/>
    <property type="project" value="UniProtKB-KW"/>
</dbReference>
<evidence type="ECO:0000256" key="3">
    <source>
        <dbReference type="ARBA" id="ARBA00022670"/>
    </source>
</evidence>
<keyword evidence="6 9" id="KW-0378">Hydrolase</keyword>
<evidence type="ECO:0000256" key="5">
    <source>
        <dbReference type="ARBA" id="ARBA00022750"/>
    </source>
</evidence>
<comment type="caution">
    <text evidence="9">Lacks conserved residue(s) required for the propagation of feature annotation.</text>
</comment>
<keyword evidence="2 9" id="KW-1003">Cell membrane</keyword>
<dbReference type="AlphaFoldDB" id="D7BDN5"/>
<feature type="transmembrane region" description="Helical" evidence="9">
    <location>
        <begin position="80"/>
        <end position="98"/>
    </location>
</feature>
<comment type="similarity">
    <text evidence="1 9 11">Belongs to the peptidase A8 family.</text>
</comment>
<feature type="active site" evidence="9">
    <location>
        <position position="130"/>
    </location>
</feature>
<dbReference type="KEGG" id="msv:Mesil_3017"/>
<evidence type="ECO:0000256" key="11">
    <source>
        <dbReference type="RuleBase" id="RU004181"/>
    </source>
</evidence>
<proteinExistence type="inferred from homology"/>
<comment type="subcellular location">
    <subcellularLocation>
        <location evidence="9">Cell inner membrane</location>
        <topology evidence="9">Multi-pass membrane protein</topology>
    </subcellularLocation>
</comment>
<dbReference type="PRINTS" id="PR00781">
    <property type="entry name" value="LIPOSIGPTASE"/>
</dbReference>
<dbReference type="eggNOG" id="COG0597">
    <property type="taxonomic scope" value="Bacteria"/>
</dbReference>
<keyword evidence="13" id="KW-1185">Reference proteome</keyword>
<evidence type="ECO:0000256" key="10">
    <source>
        <dbReference type="RuleBase" id="RU000594"/>
    </source>
</evidence>
<evidence type="ECO:0000256" key="8">
    <source>
        <dbReference type="ARBA" id="ARBA00023136"/>
    </source>
</evidence>
<keyword evidence="5 9" id="KW-0064">Aspartyl protease</keyword>
<dbReference type="EMBL" id="CP002042">
    <property type="protein sequence ID" value="ADH64855.1"/>
    <property type="molecule type" value="Genomic_DNA"/>
</dbReference>
<dbReference type="PROSITE" id="PS00855">
    <property type="entry name" value="SPASE_II"/>
    <property type="match status" value="1"/>
</dbReference>
<dbReference type="OrthoDB" id="9810259at2"/>